<name>A0A0F9UFP6_9ZZZZ</name>
<gene>
    <name evidence="1" type="ORF">LCGC14_0228530</name>
</gene>
<proteinExistence type="predicted"/>
<reference evidence="1" key="1">
    <citation type="journal article" date="2015" name="Nature">
        <title>Complex archaea that bridge the gap between prokaryotes and eukaryotes.</title>
        <authorList>
            <person name="Spang A."/>
            <person name="Saw J.H."/>
            <person name="Jorgensen S.L."/>
            <person name="Zaremba-Niedzwiedzka K."/>
            <person name="Martijn J."/>
            <person name="Lind A.E."/>
            <person name="van Eijk R."/>
            <person name="Schleper C."/>
            <person name="Guy L."/>
            <person name="Ettema T.J."/>
        </authorList>
    </citation>
    <scope>NUCLEOTIDE SEQUENCE</scope>
</reference>
<accession>A0A0F9UFP6</accession>
<dbReference type="EMBL" id="LAZR01000110">
    <property type="protein sequence ID" value="KKN90484.1"/>
    <property type="molecule type" value="Genomic_DNA"/>
</dbReference>
<dbReference type="AlphaFoldDB" id="A0A0F9UFP6"/>
<comment type="caution">
    <text evidence="1">The sequence shown here is derived from an EMBL/GenBank/DDBJ whole genome shotgun (WGS) entry which is preliminary data.</text>
</comment>
<organism evidence="1">
    <name type="scientific">marine sediment metagenome</name>
    <dbReference type="NCBI Taxonomy" id="412755"/>
    <lineage>
        <taxon>unclassified sequences</taxon>
        <taxon>metagenomes</taxon>
        <taxon>ecological metagenomes</taxon>
    </lineage>
</organism>
<evidence type="ECO:0000313" key="1">
    <source>
        <dbReference type="EMBL" id="KKN90484.1"/>
    </source>
</evidence>
<sequence>MTKIEEYDFTTTCGIVASFTHHPESSRLKIDIKERDGTCNTLHFNSIGESTDPLDFIESMDWDYIKGKIFGSAGRTPDFLKTVSSTYTMMHDYANYGMEPEVVANLTHILKRTMAHYDGDDELACTIMVSSMRHNMDLDDCHHLIEYRDSDRVIDYRDNVWGPLYKELGNFVGFSPFGQVEEEDELELEM</sequence>
<protein>
    <submittedName>
        <fullName evidence="1">Uncharacterized protein</fullName>
    </submittedName>
</protein>